<gene>
    <name evidence="1" type="ORF">VNO78_11626</name>
</gene>
<reference evidence="1 2" key="1">
    <citation type="submission" date="2024-01" db="EMBL/GenBank/DDBJ databases">
        <title>The genomes of 5 underutilized Papilionoideae crops provide insights into root nodulation and disease resistanc.</title>
        <authorList>
            <person name="Jiang F."/>
        </authorList>
    </citation>
    <scope>NUCLEOTIDE SEQUENCE [LARGE SCALE GENOMIC DNA]</scope>
    <source>
        <strain evidence="1">DUOXIRENSHENG_FW03</strain>
        <tissue evidence="1">Leaves</tissue>
    </source>
</reference>
<keyword evidence="2" id="KW-1185">Reference proteome</keyword>
<proteinExistence type="predicted"/>
<comment type="caution">
    <text evidence="1">The sequence shown here is derived from an EMBL/GenBank/DDBJ whole genome shotgun (WGS) entry which is preliminary data.</text>
</comment>
<protein>
    <submittedName>
        <fullName evidence="1">Uncharacterized protein</fullName>
    </submittedName>
</protein>
<dbReference type="AlphaFoldDB" id="A0AAN9XNW4"/>
<evidence type="ECO:0000313" key="1">
    <source>
        <dbReference type="EMBL" id="KAK7400420.1"/>
    </source>
</evidence>
<name>A0AAN9XNW4_PSOTE</name>
<evidence type="ECO:0000313" key="2">
    <source>
        <dbReference type="Proteomes" id="UP001386955"/>
    </source>
</evidence>
<dbReference type="EMBL" id="JAYMYS010000003">
    <property type="protein sequence ID" value="KAK7400420.1"/>
    <property type="molecule type" value="Genomic_DNA"/>
</dbReference>
<sequence length="75" mass="8462">MYPSHSIVSHGGRPLTSVPHRKMLANKVALRSRSKYAAINTSIFNSFKILHKTYSSINYELIFNFSSKLTICDTA</sequence>
<dbReference type="Proteomes" id="UP001386955">
    <property type="component" value="Unassembled WGS sequence"/>
</dbReference>
<organism evidence="1 2">
    <name type="scientific">Psophocarpus tetragonolobus</name>
    <name type="common">Winged bean</name>
    <name type="synonym">Dolichos tetragonolobus</name>
    <dbReference type="NCBI Taxonomy" id="3891"/>
    <lineage>
        <taxon>Eukaryota</taxon>
        <taxon>Viridiplantae</taxon>
        <taxon>Streptophyta</taxon>
        <taxon>Embryophyta</taxon>
        <taxon>Tracheophyta</taxon>
        <taxon>Spermatophyta</taxon>
        <taxon>Magnoliopsida</taxon>
        <taxon>eudicotyledons</taxon>
        <taxon>Gunneridae</taxon>
        <taxon>Pentapetalae</taxon>
        <taxon>rosids</taxon>
        <taxon>fabids</taxon>
        <taxon>Fabales</taxon>
        <taxon>Fabaceae</taxon>
        <taxon>Papilionoideae</taxon>
        <taxon>50 kb inversion clade</taxon>
        <taxon>NPAAA clade</taxon>
        <taxon>indigoferoid/millettioid clade</taxon>
        <taxon>Phaseoleae</taxon>
        <taxon>Psophocarpus</taxon>
    </lineage>
</organism>
<accession>A0AAN9XNW4</accession>